<sequence>MNSTHNLGFEIMWQAVISCDSKYDGLFFYAVKTTKIFCRPSCKSKAPNPKNISFFITPLEAEREGYRACKRCQPQLDGISYDPHVKVTEEVISILTKNYDKKLSLDELALEVGISGYHLNRIFKEKVGFTPRMYVEKIRMDKSKALLLSTPATNTEVCYQVGYESLSSFYKAFQKHVGCSPKEYRKNKKES</sequence>
<reference evidence="3 4" key="1">
    <citation type="submission" date="2021-06" db="EMBL/GenBank/DDBJ databases">
        <title>Bacillus sp. RD4P76, an endophyte from a halophyte.</title>
        <authorList>
            <person name="Sun J.-Q."/>
        </authorList>
    </citation>
    <scope>NUCLEOTIDE SEQUENCE [LARGE SCALE GENOMIC DNA]</scope>
    <source>
        <strain evidence="3 4">CGMCC 1.15917</strain>
    </source>
</reference>
<dbReference type="PANTHER" id="PTHR43280">
    <property type="entry name" value="ARAC-FAMILY TRANSCRIPTIONAL REGULATOR"/>
    <property type="match status" value="1"/>
</dbReference>
<gene>
    <name evidence="3" type="ORF">KS419_02170</name>
</gene>
<dbReference type="EMBL" id="JAHQCS010000035">
    <property type="protein sequence ID" value="MBU9710547.1"/>
    <property type="molecule type" value="Genomic_DNA"/>
</dbReference>
<dbReference type="InterPro" id="IPR016220">
    <property type="entry name" value="Me-P-triester_DNA_alkyl-Trfase"/>
</dbReference>
<accession>A0ABS6JA37</accession>
<name>A0ABS6JA37_9BACI</name>
<dbReference type="PIRSF" id="PIRSF000408">
    <property type="entry name" value="Alkyltransferas_AdaA"/>
    <property type="match status" value="1"/>
</dbReference>
<keyword evidence="1" id="KW-0238">DNA-binding</keyword>
<keyword evidence="4" id="KW-1185">Reference proteome</keyword>
<dbReference type="SMART" id="SM00342">
    <property type="entry name" value="HTH_ARAC"/>
    <property type="match status" value="1"/>
</dbReference>
<evidence type="ECO:0000256" key="1">
    <source>
        <dbReference type="ARBA" id="ARBA00023125"/>
    </source>
</evidence>
<comment type="caution">
    <text evidence="3">The sequence shown here is derived from an EMBL/GenBank/DDBJ whole genome shotgun (WGS) entry which is preliminary data.</text>
</comment>
<proteinExistence type="predicted"/>
<dbReference type="Pfam" id="PF12833">
    <property type="entry name" value="HTH_18"/>
    <property type="match status" value="1"/>
</dbReference>
<dbReference type="PANTHER" id="PTHR43280:SF2">
    <property type="entry name" value="HTH-TYPE TRANSCRIPTIONAL REGULATOR EXSA"/>
    <property type="match status" value="1"/>
</dbReference>
<feature type="domain" description="HTH araC/xylS-type" evidence="2">
    <location>
        <begin position="89"/>
        <end position="187"/>
    </location>
</feature>
<dbReference type="InterPro" id="IPR018060">
    <property type="entry name" value="HTH_AraC"/>
</dbReference>
<dbReference type="PROSITE" id="PS01124">
    <property type="entry name" value="HTH_ARAC_FAMILY_2"/>
    <property type="match status" value="1"/>
</dbReference>
<protein>
    <submittedName>
        <fullName evidence="3">Helix-turn-helix domain-containing protein</fullName>
    </submittedName>
</protein>
<evidence type="ECO:0000313" key="3">
    <source>
        <dbReference type="EMBL" id="MBU9710547.1"/>
    </source>
</evidence>
<dbReference type="Proteomes" id="UP000784880">
    <property type="component" value="Unassembled WGS sequence"/>
</dbReference>
<dbReference type="RefSeq" id="WP_217064438.1">
    <property type="nucleotide sequence ID" value="NZ_JAHQCS010000035.1"/>
</dbReference>
<organism evidence="3 4">
    <name type="scientific">Evansella tamaricis</name>
    <dbReference type="NCBI Taxonomy" id="2069301"/>
    <lineage>
        <taxon>Bacteria</taxon>
        <taxon>Bacillati</taxon>
        <taxon>Bacillota</taxon>
        <taxon>Bacilli</taxon>
        <taxon>Bacillales</taxon>
        <taxon>Bacillaceae</taxon>
        <taxon>Evansella</taxon>
    </lineage>
</organism>
<dbReference type="InterPro" id="IPR004026">
    <property type="entry name" value="Ada_DNA_repair_Zn-bd"/>
</dbReference>
<evidence type="ECO:0000313" key="4">
    <source>
        <dbReference type="Proteomes" id="UP000784880"/>
    </source>
</evidence>
<dbReference type="Pfam" id="PF02805">
    <property type="entry name" value="Ada_Zn_binding"/>
    <property type="match status" value="1"/>
</dbReference>
<evidence type="ECO:0000259" key="2">
    <source>
        <dbReference type="PROSITE" id="PS01124"/>
    </source>
</evidence>